<comment type="subcellular location">
    <subcellularLocation>
        <location evidence="1 7">Cell membrane</location>
        <topology evidence="1 7">Multi-pass membrane protein</topology>
    </subcellularLocation>
</comment>
<proteinExistence type="inferred from homology"/>
<evidence type="ECO:0000256" key="5">
    <source>
        <dbReference type="ARBA" id="ARBA00022989"/>
    </source>
</evidence>
<gene>
    <name evidence="9" type="ORF">ENT72_01570</name>
</gene>
<feature type="transmembrane region" description="Helical" evidence="7">
    <location>
        <begin position="102"/>
        <end position="121"/>
    </location>
</feature>
<dbReference type="GO" id="GO:0005886">
    <property type="term" value="C:plasma membrane"/>
    <property type="evidence" value="ECO:0007669"/>
    <property type="project" value="UniProtKB-SubCell"/>
</dbReference>
<dbReference type="Pfam" id="PF19300">
    <property type="entry name" value="BPD_transp_1_N"/>
    <property type="match status" value="1"/>
</dbReference>
<organism evidence="9">
    <name type="scientific">Fervidobacterium pennivorans</name>
    <dbReference type="NCBI Taxonomy" id="93466"/>
    <lineage>
        <taxon>Bacteria</taxon>
        <taxon>Thermotogati</taxon>
        <taxon>Thermotogota</taxon>
        <taxon>Thermotogae</taxon>
        <taxon>Thermotogales</taxon>
        <taxon>Fervidobacteriaceae</taxon>
        <taxon>Fervidobacterium</taxon>
    </lineage>
</organism>
<feature type="transmembrane region" description="Helical" evidence="7">
    <location>
        <begin position="295"/>
        <end position="316"/>
    </location>
</feature>
<keyword evidence="3" id="KW-1003">Cell membrane</keyword>
<evidence type="ECO:0000256" key="7">
    <source>
        <dbReference type="RuleBase" id="RU363032"/>
    </source>
</evidence>
<comment type="caution">
    <text evidence="9">The sequence shown here is derived from an EMBL/GenBank/DDBJ whole genome shotgun (WGS) entry which is preliminary data.</text>
</comment>
<dbReference type="InterPro" id="IPR045621">
    <property type="entry name" value="BPD_transp_1_N"/>
</dbReference>
<feature type="transmembrane region" description="Helical" evidence="7">
    <location>
        <begin position="248"/>
        <end position="275"/>
    </location>
</feature>
<dbReference type="EMBL" id="DSZT01000050">
    <property type="protein sequence ID" value="HGU41602.1"/>
    <property type="molecule type" value="Genomic_DNA"/>
</dbReference>
<keyword evidence="4 7" id="KW-0812">Transmembrane</keyword>
<keyword evidence="5 7" id="KW-1133">Transmembrane helix</keyword>
<feature type="transmembrane region" description="Helical" evidence="7">
    <location>
        <begin position="12"/>
        <end position="32"/>
    </location>
</feature>
<evidence type="ECO:0000256" key="1">
    <source>
        <dbReference type="ARBA" id="ARBA00004651"/>
    </source>
</evidence>
<evidence type="ECO:0000256" key="2">
    <source>
        <dbReference type="ARBA" id="ARBA00022448"/>
    </source>
</evidence>
<dbReference type="AlphaFoldDB" id="A0A7C4RXG2"/>
<keyword evidence="2 7" id="KW-0813">Transport</keyword>
<evidence type="ECO:0000313" key="9">
    <source>
        <dbReference type="EMBL" id="HGU41602.1"/>
    </source>
</evidence>
<accession>A0A7C4RXG2</accession>
<dbReference type="CDD" id="cd06261">
    <property type="entry name" value="TM_PBP2"/>
    <property type="match status" value="1"/>
</dbReference>
<evidence type="ECO:0000256" key="4">
    <source>
        <dbReference type="ARBA" id="ARBA00022692"/>
    </source>
</evidence>
<feature type="transmembrane region" description="Helical" evidence="7">
    <location>
        <begin position="133"/>
        <end position="166"/>
    </location>
</feature>
<dbReference type="Pfam" id="PF00528">
    <property type="entry name" value="BPD_transp_1"/>
    <property type="match status" value="1"/>
</dbReference>
<feature type="domain" description="ABC transmembrane type-1" evidence="8">
    <location>
        <begin position="98"/>
        <end position="313"/>
    </location>
</feature>
<dbReference type="GO" id="GO:0055085">
    <property type="term" value="P:transmembrane transport"/>
    <property type="evidence" value="ECO:0007669"/>
    <property type="project" value="InterPro"/>
</dbReference>
<dbReference type="PANTHER" id="PTHR43163">
    <property type="entry name" value="DIPEPTIDE TRANSPORT SYSTEM PERMEASE PROTEIN DPPB-RELATED"/>
    <property type="match status" value="1"/>
</dbReference>
<sequence length="326" mass="36326">MYIKYVAKKVAIALVTLWVVMTLNFFIFRILYGGDPTQTIVDPRFKEETRQALLQMWGLDQPLHIQYLIYLYNLLTWRYGNSFDASATPIAPEMAWRLRNTVILLGTATAGTISIGIPLGILAGARRGRKLDVAVIGIGLLTWGVPTFFIQLIWASIFCVYLGILPRAGIVSLPPPSDPLELAIDVLKHAISPIMTLILAGFGSWAFYTRNLMVDALTEDYILTARAKGLHEREILIRHAFRSILPPIVTMIALSIPGIVTGAIITESIFAWPGIGQWYINALSQMNHPVTQAVLYNYAVLMISANLVTDLAYGFLDPRIRVGVRR</sequence>
<protein>
    <submittedName>
        <fullName evidence="9">ABC transporter permease</fullName>
    </submittedName>
</protein>
<dbReference type="SUPFAM" id="SSF161098">
    <property type="entry name" value="MetI-like"/>
    <property type="match status" value="1"/>
</dbReference>
<keyword evidence="6 7" id="KW-0472">Membrane</keyword>
<feature type="transmembrane region" description="Helical" evidence="7">
    <location>
        <begin position="186"/>
        <end position="208"/>
    </location>
</feature>
<reference evidence="9" key="1">
    <citation type="journal article" date="2020" name="mSystems">
        <title>Genome- and Community-Level Interaction Insights into Carbon Utilization and Element Cycling Functions of Hydrothermarchaeota in Hydrothermal Sediment.</title>
        <authorList>
            <person name="Zhou Z."/>
            <person name="Liu Y."/>
            <person name="Xu W."/>
            <person name="Pan J."/>
            <person name="Luo Z.H."/>
            <person name="Li M."/>
        </authorList>
    </citation>
    <scope>NUCLEOTIDE SEQUENCE [LARGE SCALE GENOMIC DNA]</scope>
    <source>
        <strain evidence="9">SpSt-604</strain>
    </source>
</reference>
<dbReference type="Gene3D" id="1.10.3720.10">
    <property type="entry name" value="MetI-like"/>
    <property type="match status" value="1"/>
</dbReference>
<dbReference type="InterPro" id="IPR035906">
    <property type="entry name" value="MetI-like_sf"/>
</dbReference>
<evidence type="ECO:0000259" key="8">
    <source>
        <dbReference type="PROSITE" id="PS50928"/>
    </source>
</evidence>
<dbReference type="PROSITE" id="PS50928">
    <property type="entry name" value="ABC_TM1"/>
    <property type="match status" value="1"/>
</dbReference>
<dbReference type="InterPro" id="IPR000515">
    <property type="entry name" value="MetI-like"/>
</dbReference>
<dbReference type="PANTHER" id="PTHR43163:SF6">
    <property type="entry name" value="DIPEPTIDE TRANSPORT SYSTEM PERMEASE PROTEIN DPPB-RELATED"/>
    <property type="match status" value="1"/>
</dbReference>
<name>A0A7C4RXG2_FERPE</name>
<evidence type="ECO:0000256" key="3">
    <source>
        <dbReference type="ARBA" id="ARBA00022475"/>
    </source>
</evidence>
<comment type="similarity">
    <text evidence="7">Belongs to the binding-protein-dependent transport system permease family.</text>
</comment>
<evidence type="ECO:0000256" key="6">
    <source>
        <dbReference type="ARBA" id="ARBA00023136"/>
    </source>
</evidence>